<keyword evidence="10" id="KW-1185">Reference proteome</keyword>
<dbReference type="InterPro" id="IPR028082">
    <property type="entry name" value="Peripla_BP_I"/>
</dbReference>
<dbReference type="AlphaFoldDB" id="A0AAE2ZQ16"/>
<dbReference type="EMBL" id="JAICBX010000005">
    <property type="protein sequence ID" value="MBW8639914.1"/>
    <property type="molecule type" value="Genomic_DNA"/>
</dbReference>
<evidence type="ECO:0000256" key="2">
    <source>
        <dbReference type="ARBA" id="ARBA00008610"/>
    </source>
</evidence>
<dbReference type="PANTHER" id="PTHR34296">
    <property type="entry name" value="TRANSCRIPTIONAL ACTIVATOR PROTEIN MED"/>
    <property type="match status" value="1"/>
</dbReference>
<evidence type="ECO:0000313" key="10">
    <source>
        <dbReference type="Proteomes" id="UP001196509"/>
    </source>
</evidence>
<comment type="similarity">
    <text evidence="2">Belongs to the BMP lipoprotein family.</text>
</comment>
<dbReference type="Pfam" id="PF02608">
    <property type="entry name" value="Bmp"/>
    <property type="match status" value="1"/>
</dbReference>
<sequence length="331" mass="34518">MLNIDRRLFSRLAIALAATTALSMPALAADKLKVALLVPGLANDGSFNQVAREAMEKLAEEGKVEFELREQQADPATSEPVIRQYASRGYDLIIGHGIELSEPILTVASSFPDIHFAASGGMDLADRLIANVDGWTYDFAQLGYLNGFIASKLNDVSVIGMVGGPELPFLVASHEGFKAALKEAGSDAELIEVYTGSFDDAQKSAEVTRGMIAQGAKVIWTSGDGIGNGVAAAASQGDAYTLGVSGDAGGLAKSVNIASVDLDMYPTYTAYIDDINAGSFGDKFFISGIGNGGLVATPINDVGDIVPDDLGKEVSDLVSALASGEKTLPQF</sequence>
<evidence type="ECO:0000256" key="7">
    <source>
        <dbReference type="SAM" id="SignalP"/>
    </source>
</evidence>
<keyword evidence="3" id="KW-1003">Cell membrane</keyword>
<dbReference type="Proteomes" id="UP001196509">
    <property type="component" value="Unassembled WGS sequence"/>
</dbReference>
<evidence type="ECO:0000256" key="1">
    <source>
        <dbReference type="ARBA" id="ARBA00004193"/>
    </source>
</evidence>
<dbReference type="CDD" id="cd06304">
    <property type="entry name" value="PBP1_BmpA_Med_PnrA-like"/>
    <property type="match status" value="1"/>
</dbReference>
<comment type="subcellular location">
    <subcellularLocation>
        <location evidence="1">Cell membrane</location>
        <topology evidence="1">Lipid-anchor</topology>
    </subcellularLocation>
</comment>
<gene>
    <name evidence="9" type="ORF">K1W69_22150</name>
</gene>
<protein>
    <submittedName>
        <fullName evidence="9">BMP family protein</fullName>
    </submittedName>
</protein>
<evidence type="ECO:0000256" key="4">
    <source>
        <dbReference type="ARBA" id="ARBA00022729"/>
    </source>
</evidence>
<evidence type="ECO:0000256" key="3">
    <source>
        <dbReference type="ARBA" id="ARBA00022475"/>
    </source>
</evidence>
<accession>A0AAE2ZQ16</accession>
<feature type="chain" id="PRO_5041915211" evidence="7">
    <location>
        <begin position="29"/>
        <end position="331"/>
    </location>
</feature>
<feature type="domain" description="ABC transporter substrate-binding protein PnrA-like" evidence="8">
    <location>
        <begin position="32"/>
        <end position="260"/>
    </location>
</feature>
<name>A0AAE2ZQ16_9HYPH</name>
<dbReference type="GO" id="GO:0005886">
    <property type="term" value="C:plasma membrane"/>
    <property type="evidence" value="ECO:0007669"/>
    <property type="project" value="UniProtKB-SubCell"/>
</dbReference>
<keyword evidence="6" id="KW-0449">Lipoprotein</keyword>
<evidence type="ECO:0000256" key="6">
    <source>
        <dbReference type="ARBA" id="ARBA00023288"/>
    </source>
</evidence>
<keyword evidence="5" id="KW-0472">Membrane</keyword>
<keyword evidence="4 7" id="KW-0732">Signal</keyword>
<dbReference type="InterPro" id="IPR050957">
    <property type="entry name" value="BMP_lipoprotein"/>
</dbReference>
<dbReference type="SUPFAM" id="SSF53822">
    <property type="entry name" value="Periplasmic binding protein-like I"/>
    <property type="match status" value="1"/>
</dbReference>
<proteinExistence type="inferred from homology"/>
<comment type="caution">
    <text evidence="9">The sequence shown here is derived from an EMBL/GenBank/DDBJ whole genome shotgun (WGS) entry which is preliminary data.</text>
</comment>
<organism evidence="9 10">
    <name type="scientific">Flavimaribacter sediminis</name>
    <dbReference type="NCBI Taxonomy" id="2865987"/>
    <lineage>
        <taxon>Bacteria</taxon>
        <taxon>Pseudomonadati</taxon>
        <taxon>Pseudomonadota</taxon>
        <taxon>Alphaproteobacteria</taxon>
        <taxon>Hyphomicrobiales</taxon>
        <taxon>Rhizobiaceae</taxon>
        <taxon>Flavimaribacter</taxon>
    </lineage>
</organism>
<evidence type="ECO:0000256" key="5">
    <source>
        <dbReference type="ARBA" id="ARBA00023136"/>
    </source>
</evidence>
<dbReference type="PANTHER" id="PTHR34296:SF2">
    <property type="entry name" value="ABC TRANSPORTER GUANOSINE-BINDING PROTEIN NUPN"/>
    <property type="match status" value="1"/>
</dbReference>
<feature type="signal peptide" evidence="7">
    <location>
        <begin position="1"/>
        <end position="28"/>
    </location>
</feature>
<dbReference type="InterPro" id="IPR006311">
    <property type="entry name" value="TAT_signal"/>
</dbReference>
<dbReference type="PROSITE" id="PS51318">
    <property type="entry name" value="TAT"/>
    <property type="match status" value="1"/>
</dbReference>
<evidence type="ECO:0000259" key="8">
    <source>
        <dbReference type="Pfam" id="PF02608"/>
    </source>
</evidence>
<dbReference type="InterPro" id="IPR003760">
    <property type="entry name" value="PnrA-like"/>
</dbReference>
<dbReference type="RefSeq" id="WP_220230650.1">
    <property type="nucleotide sequence ID" value="NZ_JAICBX010000005.1"/>
</dbReference>
<dbReference type="Gene3D" id="3.40.50.2300">
    <property type="match status" value="2"/>
</dbReference>
<evidence type="ECO:0000313" key="9">
    <source>
        <dbReference type="EMBL" id="MBW8639914.1"/>
    </source>
</evidence>
<reference evidence="9" key="1">
    <citation type="submission" date="2021-08" db="EMBL/GenBank/DDBJ databases">
        <title>Hoeflea bacterium WL0058 sp. nov., isolated from the sediment.</title>
        <authorList>
            <person name="Wang L."/>
            <person name="Zhang D."/>
        </authorList>
    </citation>
    <scope>NUCLEOTIDE SEQUENCE</scope>
    <source>
        <strain evidence="9">WL0058</strain>
    </source>
</reference>